<evidence type="ECO:0000256" key="1">
    <source>
        <dbReference type="SAM" id="MobiDB-lite"/>
    </source>
</evidence>
<feature type="compositionally biased region" description="Basic and acidic residues" evidence="1">
    <location>
        <begin position="61"/>
        <end position="71"/>
    </location>
</feature>
<evidence type="ECO:0000313" key="3">
    <source>
        <dbReference type="Proteomes" id="UP000664628"/>
    </source>
</evidence>
<organism evidence="2 3">
    <name type="scientific">Fibrella forsythiae</name>
    <dbReference type="NCBI Taxonomy" id="2817061"/>
    <lineage>
        <taxon>Bacteria</taxon>
        <taxon>Pseudomonadati</taxon>
        <taxon>Bacteroidota</taxon>
        <taxon>Cytophagia</taxon>
        <taxon>Cytophagales</taxon>
        <taxon>Spirosomataceae</taxon>
        <taxon>Fibrella</taxon>
    </lineage>
</organism>
<feature type="region of interest" description="Disordered" evidence="1">
    <location>
        <begin position="1"/>
        <end position="71"/>
    </location>
</feature>
<dbReference type="EMBL" id="JAFMYW010000013">
    <property type="protein sequence ID" value="MBO0952818.1"/>
    <property type="molecule type" value="Genomic_DNA"/>
</dbReference>
<dbReference type="RefSeq" id="WP_207332768.1">
    <property type="nucleotide sequence ID" value="NZ_JAFMYW010000013.1"/>
</dbReference>
<name>A0ABS3JS22_9BACT</name>
<accession>A0ABS3JS22</accession>
<feature type="compositionally biased region" description="Acidic residues" evidence="1">
    <location>
        <begin position="32"/>
        <end position="46"/>
    </location>
</feature>
<proteinExistence type="predicted"/>
<reference evidence="2 3" key="1">
    <citation type="submission" date="2021-03" db="EMBL/GenBank/DDBJ databases">
        <title>Fibrella sp. HMF5405 genome sequencing and assembly.</title>
        <authorList>
            <person name="Kang H."/>
            <person name="Kim H."/>
            <person name="Bae S."/>
            <person name="Joh K."/>
        </authorList>
    </citation>
    <scope>NUCLEOTIDE SEQUENCE [LARGE SCALE GENOMIC DNA]</scope>
    <source>
        <strain evidence="2 3">HMF5405</strain>
    </source>
</reference>
<evidence type="ECO:0000313" key="2">
    <source>
        <dbReference type="EMBL" id="MBO0952818.1"/>
    </source>
</evidence>
<sequence length="71" mass="7728">MIERPESGQATPDRAQNTTTPAKGHFLKSIDETTDADTSEVEDESDGMAKPDFLGTSNLENRGEASEEDKK</sequence>
<dbReference type="Proteomes" id="UP000664628">
    <property type="component" value="Unassembled WGS sequence"/>
</dbReference>
<keyword evidence="3" id="KW-1185">Reference proteome</keyword>
<protein>
    <submittedName>
        <fullName evidence="2">Uncharacterized protein</fullName>
    </submittedName>
</protein>
<comment type="caution">
    <text evidence="2">The sequence shown here is derived from an EMBL/GenBank/DDBJ whole genome shotgun (WGS) entry which is preliminary data.</text>
</comment>
<gene>
    <name evidence="2" type="ORF">J2I46_29845</name>
</gene>
<feature type="compositionally biased region" description="Polar residues" evidence="1">
    <location>
        <begin position="8"/>
        <end position="21"/>
    </location>
</feature>